<dbReference type="InterPro" id="IPR029063">
    <property type="entry name" value="SAM-dependent_MTases_sf"/>
</dbReference>
<dbReference type="Gene3D" id="3.40.50.150">
    <property type="entry name" value="Vaccinia Virus protein VP39"/>
    <property type="match status" value="1"/>
</dbReference>
<dbReference type="AlphaFoldDB" id="A0A8J8VWE9"/>
<gene>
    <name evidence="1" type="ORF">PECM_002035</name>
</gene>
<proteinExistence type="predicted"/>
<dbReference type="PANTHER" id="PTHR43591">
    <property type="entry name" value="METHYLTRANSFERASE"/>
    <property type="match status" value="1"/>
</dbReference>
<keyword evidence="1" id="KW-0489">Methyltransferase</keyword>
<dbReference type="OrthoDB" id="2013972at2759"/>
<keyword evidence="2" id="KW-1185">Reference proteome</keyword>
<protein>
    <submittedName>
        <fullName evidence="1">Methyltransferase</fullName>
    </submittedName>
</protein>
<dbReference type="EMBL" id="WIWV01000147">
    <property type="protein sequence ID" value="KAF7712853.1"/>
    <property type="molecule type" value="Genomic_DNA"/>
</dbReference>
<reference evidence="1" key="1">
    <citation type="journal article" date="2020" name="Front. Microbiol.">
        <title>Gene regulatory networks of Penicillium echinulatum 2HH and Penicillium oxalicum 114-2 inferred by a computational biology approach.</title>
        <authorList>
            <person name="Lenz A.R."/>
            <person name="Galan-Vasquez E."/>
            <person name="Balbinot E."/>
            <person name="De Abreu F.P."/>
            <person name="De Oliveira N.S."/>
            <person name="Da Rosa L.O."/>
            <person name="De Avila E Silva S."/>
            <person name="Camassola M."/>
            <person name="Dillon A.J.P."/>
            <person name="Perez-Rueda E."/>
        </authorList>
    </citation>
    <scope>NUCLEOTIDE SEQUENCE</scope>
    <source>
        <strain evidence="1">S1M29</strain>
    </source>
</reference>
<organism evidence="1 2">
    <name type="scientific">Penicillium ucsense</name>
    <dbReference type="NCBI Taxonomy" id="2839758"/>
    <lineage>
        <taxon>Eukaryota</taxon>
        <taxon>Fungi</taxon>
        <taxon>Dikarya</taxon>
        <taxon>Ascomycota</taxon>
        <taxon>Pezizomycotina</taxon>
        <taxon>Eurotiomycetes</taxon>
        <taxon>Eurotiomycetidae</taxon>
        <taxon>Eurotiales</taxon>
        <taxon>Aspergillaceae</taxon>
        <taxon>Penicillium</taxon>
    </lineage>
</organism>
<dbReference type="CDD" id="cd02440">
    <property type="entry name" value="AdoMet_MTases"/>
    <property type="match status" value="1"/>
</dbReference>
<dbReference type="PANTHER" id="PTHR43591:SF10">
    <property type="entry name" value="ABC TRANSMEMBRANE TYPE-1 DOMAIN-CONTAINING PROTEIN-RELATED"/>
    <property type="match status" value="1"/>
</dbReference>
<comment type="caution">
    <text evidence="1">The sequence shown here is derived from an EMBL/GenBank/DDBJ whole genome shotgun (WGS) entry which is preliminary data.</text>
</comment>
<sequence>MGLVLLDGMTGSVAPCDTQSLTASVTDYPVENGRRYHSYHEGAYPYPNDEQELDRLDLQHHMFKLVMDGRLYHVPLESPKQILDIGTGSGIWPIEMAQIFPGAAVTGTDLSPVQPTEVPENVHFLVDDAAEKEWLWEADYFDFIHIGHMTGAMKSFKDLLRQAYKHLKPGSFIECHELDPKPKCDDGTMPPENPDGFSAYAFHDWFDLNMRASQEVVPTRQFRIAPRIERWMKEVGFVDVRQQVFKIPVNTWPADKRLKHIGQWSETNWLEALAGWSYKPFLALGWSKSEIEVFLVDVRKSIQDRNVHAYMDFFVVTGRKPWTTTGTRTERS</sequence>
<dbReference type="GO" id="GO:0008168">
    <property type="term" value="F:methyltransferase activity"/>
    <property type="evidence" value="ECO:0007669"/>
    <property type="project" value="UniProtKB-KW"/>
</dbReference>
<evidence type="ECO:0000313" key="1">
    <source>
        <dbReference type="EMBL" id="KAF7712853.1"/>
    </source>
</evidence>
<dbReference type="SUPFAM" id="SSF53335">
    <property type="entry name" value="S-adenosyl-L-methionine-dependent methyltransferases"/>
    <property type="match status" value="1"/>
</dbReference>
<keyword evidence="1" id="KW-0808">Transferase</keyword>
<evidence type="ECO:0000313" key="2">
    <source>
        <dbReference type="Proteomes" id="UP000631181"/>
    </source>
</evidence>
<name>A0A8J8VWE9_9EURO</name>
<dbReference type="Pfam" id="PF13489">
    <property type="entry name" value="Methyltransf_23"/>
    <property type="match status" value="1"/>
</dbReference>
<dbReference type="GO" id="GO:0032259">
    <property type="term" value="P:methylation"/>
    <property type="evidence" value="ECO:0007669"/>
    <property type="project" value="UniProtKB-KW"/>
</dbReference>
<dbReference type="Proteomes" id="UP000631181">
    <property type="component" value="Unassembled WGS sequence"/>
</dbReference>
<accession>A0A8J8VWE9</accession>